<comment type="function">
    <text evidence="6">Bidirectionally degrades single-stranded DNA into large acid-insoluble oligonucleotides, which are then degraded further into small acid-soluble oligonucleotides.</text>
</comment>
<dbReference type="InterPro" id="IPR003761">
    <property type="entry name" value="Exonuc_VII_S"/>
</dbReference>
<dbReference type="EMBL" id="BMKQ01000001">
    <property type="protein sequence ID" value="GGF54450.1"/>
    <property type="molecule type" value="Genomic_DNA"/>
</dbReference>
<keyword evidence="3 6" id="KW-0540">Nuclease</keyword>
<evidence type="ECO:0000256" key="2">
    <source>
        <dbReference type="ARBA" id="ARBA00022490"/>
    </source>
</evidence>
<sequence length="90" mass="10048">MPESAKKAAAKKAAPSVEDTDPRHPEDDLSYEDAREALTEVVHALEQGGTTLAESIDLWERGERLARTCQRWLDGARERLDSAIEREADD</sequence>
<reference evidence="8" key="2">
    <citation type="submission" date="2020-09" db="EMBL/GenBank/DDBJ databases">
        <authorList>
            <person name="Sun Q."/>
            <person name="Zhou Y."/>
        </authorList>
    </citation>
    <scope>NUCLEOTIDE SEQUENCE</scope>
    <source>
        <strain evidence="8">CGMCC 1.16067</strain>
    </source>
</reference>
<dbReference type="SUPFAM" id="SSF116842">
    <property type="entry name" value="XseB-like"/>
    <property type="match status" value="1"/>
</dbReference>
<evidence type="ECO:0000256" key="3">
    <source>
        <dbReference type="ARBA" id="ARBA00022722"/>
    </source>
</evidence>
<dbReference type="Gene3D" id="1.10.287.1040">
    <property type="entry name" value="Exonuclease VII, small subunit"/>
    <property type="match status" value="1"/>
</dbReference>
<dbReference type="HAMAP" id="MF_00337">
    <property type="entry name" value="Exonuc_7_S"/>
    <property type="match status" value="1"/>
</dbReference>
<evidence type="ECO:0000256" key="1">
    <source>
        <dbReference type="ARBA" id="ARBA00009998"/>
    </source>
</evidence>
<evidence type="ECO:0000313" key="8">
    <source>
        <dbReference type="EMBL" id="GGF54450.1"/>
    </source>
</evidence>
<dbReference type="PANTHER" id="PTHR34137:SF1">
    <property type="entry name" value="EXODEOXYRIBONUCLEASE 7 SMALL SUBUNIT"/>
    <property type="match status" value="1"/>
</dbReference>
<dbReference type="Proteomes" id="UP000649179">
    <property type="component" value="Unassembled WGS sequence"/>
</dbReference>
<evidence type="ECO:0000256" key="5">
    <source>
        <dbReference type="ARBA" id="ARBA00022839"/>
    </source>
</evidence>
<keyword evidence="2 6" id="KW-0963">Cytoplasm</keyword>
<dbReference type="GO" id="GO:0009318">
    <property type="term" value="C:exodeoxyribonuclease VII complex"/>
    <property type="evidence" value="ECO:0007669"/>
    <property type="project" value="UniProtKB-UniRule"/>
</dbReference>
<organism evidence="8 9">
    <name type="scientific">Marmoricola endophyticus</name>
    <dbReference type="NCBI Taxonomy" id="2040280"/>
    <lineage>
        <taxon>Bacteria</taxon>
        <taxon>Bacillati</taxon>
        <taxon>Actinomycetota</taxon>
        <taxon>Actinomycetes</taxon>
        <taxon>Propionibacteriales</taxon>
        <taxon>Nocardioidaceae</taxon>
        <taxon>Marmoricola</taxon>
    </lineage>
</organism>
<dbReference type="InterPro" id="IPR037004">
    <property type="entry name" value="Exonuc_VII_ssu_sf"/>
</dbReference>
<comment type="catalytic activity">
    <reaction evidence="6">
        <text>Exonucleolytic cleavage in either 5'- to 3'- or 3'- to 5'-direction to yield nucleoside 5'-phosphates.</text>
        <dbReference type="EC" id="3.1.11.6"/>
    </reaction>
</comment>
<comment type="similarity">
    <text evidence="1 6">Belongs to the XseB family.</text>
</comment>
<evidence type="ECO:0000256" key="6">
    <source>
        <dbReference type="HAMAP-Rule" id="MF_00337"/>
    </source>
</evidence>
<dbReference type="NCBIfam" id="NF002139">
    <property type="entry name" value="PRK00977.1-3"/>
    <property type="match status" value="1"/>
</dbReference>
<protein>
    <recommendedName>
        <fullName evidence="6">Exodeoxyribonuclease 7 small subunit</fullName>
        <ecNumber evidence="6">3.1.11.6</ecNumber>
    </recommendedName>
    <alternativeName>
        <fullName evidence="6">Exodeoxyribonuclease VII small subunit</fullName>
        <shortName evidence="6">Exonuclease VII small subunit</shortName>
    </alternativeName>
</protein>
<keyword evidence="9" id="KW-1185">Reference proteome</keyword>
<dbReference type="GO" id="GO:0006308">
    <property type="term" value="P:DNA catabolic process"/>
    <property type="evidence" value="ECO:0007669"/>
    <property type="project" value="UniProtKB-UniRule"/>
</dbReference>
<dbReference type="Pfam" id="PF02609">
    <property type="entry name" value="Exonuc_VII_S"/>
    <property type="match status" value="1"/>
</dbReference>
<gene>
    <name evidence="6 8" type="primary">xseB</name>
    <name evidence="8" type="ORF">GCM10011519_30440</name>
</gene>
<comment type="caution">
    <text evidence="8">The sequence shown here is derived from an EMBL/GenBank/DDBJ whole genome shotgun (WGS) entry which is preliminary data.</text>
</comment>
<comment type="subunit">
    <text evidence="6">Heterooligomer composed of large and small subunits.</text>
</comment>
<dbReference type="RefSeq" id="WP_188780539.1">
    <property type="nucleotide sequence ID" value="NZ_BMKQ01000001.1"/>
</dbReference>
<dbReference type="GO" id="GO:0005829">
    <property type="term" value="C:cytosol"/>
    <property type="evidence" value="ECO:0007669"/>
    <property type="project" value="TreeGrafter"/>
</dbReference>
<proteinExistence type="inferred from homology"/>
<reference evidence="8" key="1">
    <citation type="journal article" date="2014" name="Int. J. Syst. Evol. Microbiol.">
        <title>Complete genome sequence of Corynebacterium casei LMG S-19264T (=DSM 44701T), isolated from a smear-ripened cheese.</title>
        <authorList>
            <consortium name="US DOE Joint Genome Institute (JGI-PGF)"/>
            <person name="Walter F."/>
            <person name="Albersmeier A."/>
            <person name="Kalinowski J."/>
            <person name="Ruckert C."/>
        </authorList>
    </citation>
    <scope>NUCLEOTIDE SEQUENCE</scope>
    <source>
        <strain evidence="8">CGMCC 1.16067</strain>
    </source>
</reference>
<dbReference type="GO" id="GO:0008855">
    <property type="term" value="F:exodeoxyribonuclease VII activity"/>
    <property type="evidence" value="ECO:0007669"/>
    <property type="project" value="UniProtKB-UniRule"/>
</dbReference>
<comment type="subcellular location">
    <subcellularLocation>
        <location evidence="6">Cytoplasm</location>
    </subcellularLocation>
</comment>
<dbReference type="AlphaFoldDB" id="A0A917BU23"/>
<evidence type="ECO:0000256" key="4">
    <source>
        <dbReference type="ARBA" id="ARBA00022801"/>
    </source>
</evidence>
<dbReference type="PANTHER" id="PTHR34137">
    <property type="entry name" value="EXODEOXYRIBONUCLEASE 7 SMALL SUBUNIT"/>
    <property type="match status" value="1"/>
</dbReference>
<name>A0A917BU23_9ACTN</name>
<dbReference type="NCBIfam" id="TIGR01280">
    <property type="entry name" value="xseB"/>
    <property type="match status" value="1"/>
</dbReference>
<accession>A0A917BU23</accession>
<evidence type="ECO:0000313" key="9">
    <source>
        <dbReference type="Proteomes" id="UP000649179"/>
    </source>
</evidence>
<evidence type="ECO:0000256" key="7">
    <source>
        <dbReference type="SAM" id="MobiDB-lite"/>
    </source>
</evidence>
<keyword evidence="5 6" id="KW-0269">Exonuclease</keyword>
<feature type="region of interest" description="Disordered" evidence="7">
    <location>
        <begin position="1"/>
        <end position="28"/>
    </location>
</feature>
<keyword evidence="4 6" id="KW-0378">Hydrolase</keyword>
<dbReference type="EC" id="3.1.11.6" evidence="6"/>